<dbReference type="Gene3D" id="3.90.650.10">
    <property type="entry name" value="PurM-like C-terminal domain"/>
    <property type="match status" value="1"/>
</dbReference>
<dbReference type="InterPro" id="IPR036676">
    <property type="entry name" value="PurM-like_C_sf"/>
</dbReference>
<dbReference type="RefSeq" id="WP_281094839.1">
    <property type="nucleotide sequence ID" value="NZ_JARYZI010000008.1"/>
</dbReference>
<dbReference type="InterPro" id="IPR036921">
    <property type="entry name" value="PurM-like_N_sf"/>
</dbReference>
<organism evidence="4 5">
    <name type="scientific">Fusibacter bizertensis</name>
    <dbReference type="NCBI Taxonomy" id="1488331"/>
    <lineage>
        <taxon>Bacteria</taxon>
        <taxon>Bacillati</taxon>
        <taxon>Bacillota</taxon>
        <taxon>Clostridia</taxon>
        <taxon>Eubacteriales</taxon>
        <taxon>Eubacteriales Family XII. Incertae Sedis</taxon>
        <taxon>Fusibacter</taxon>
    </lineage>
</organism>
<name>A0ABT6NEU3_9FIRM</name>
<feature type="domain" description="PurM-like C-terminal" evidence="3">
    <location>
        <begin position="151"/>
        <end position="306"/>
    </location>
</feature>
<evidence type="ECO:0000256" key="1">
    <source>
        <dbReference type="ARBA" id="ARBA00006243"/>
    </source>
</evidence>
<dbReference type="InterPro" id="IPR016188">
    <property type="entry name" value="PurM-like_N"/>
</dbReference>
<evidence type="ECO:0000259" key="2">
    <source>
        <dbReference type="Pfam" id="PF00586"/>
    </source>
</evidence>
<dbReference type="CDD" id="cd06061">
    <property type="entry name" value="PurM-like1"/>
    <property type="match status" value="1"/>
</dbReference>
<evidence type="ECO:0000313" key="5">
    <source>
        <dbReference type="Proteomes" id="UP001158045"/>
    </source>
</evidence>
<dbReference type="InterPro" id="IPR010918">
    <property type="entry name" value="PurM-like_C_dom"/>
</dbReference>
<dbReference type="InterPro" id="IPR011854">
    <property type="entry name" value="HypE"/>
</dbReference>
<comment type="similarity">
    <text evidence="1">Belongs to the HypE family.</text>
</comment>
<dbReference type="PANTHER" id="PTHR30303:SF4">
    <property type="entry name" value="HYDROGENASE EXPRESSION_FORMATION PROTEIN HYPE"/>
    <property type="match status" value="1"/>
</dbReference>
<proteinExistence type="inferred from homology"/>
<accession>A0ABT6NEU3</accession>
<dbReference type="PIRSF" id="PIRSF005644">
    <property type="entry name" value="Hdrgns_mtr_HypE"/>
    <property type="match status" value="1"/>
</dbReference>
<dbReference type="Proteomes" id="UP001158045">
    <property type="component" value="Unassembled WGS sequence"/>
</dbReference>
<evidence type="ECO:0000259" key="3">
    <source>
        <dbReference type="Pfam" id="PF02769"/>
    </source>
</evidence>
<protein>
    <submittedName>
        <fullName evidence="4">AIR synthase family protein</fullName>
    </submittedName>
</protein>
<dbReference type="Pfam" id="PF02769">
    <property type="entry name" value="AIRS_C"/>
    <property type="match status" value="1"/>
</dbReference>
<dbReference type="EMBL" id="JARYZI010000008">
    <property type="protein sequence ID" value="MDH8678944.1"/>
    <property type="molecule type" value="Genomic_DNA"/>
</dbReference>
<sequence length="334" mass="35641">MEVGKLKNEALNDLVISEIHMIRDDILIRPSIGEDCSAISFGDMACVLTTDPITGSGSQIGRLAVHVCLNDIASSGAETAGLLLTLLCPVGTEESEIKDILHEANETANLMGVEIVGGHTEITAAVNRTIVSATAIGKTSIQNLIKTSGAKAGDYLYLTKQAGTEGTAIIATDKASELADVLNKHELLTAQEMISKISVVAEGRIGSRVGVHAMHDATEGGVLGAIYEMCEASGKGCKIHIDKIEVHPITEKICEYYHINPLKLISSGTMVMSIDKENASALERALLDADIDYSRVGVVTDEMTKKLIMGDSSVEEIFDEIESPEADELYKVIK</sequence>
<dbReference type="SUPFAM" id="SSF56042">
    <property type="entry name" value="PurM C-terminal domain-like"/>
    <property type="match status" value="1"/>
</dbReference>
<gene>
    <name evidence="4" type="ORF">QE109_12360</name>
</gene>
<reference evidence="4 5" key="1">
    <citation type="submission" date="2023-04" db="EMBL/GenBank/DDBJ databases">
        <title>Fusibacter bizertensis strain WBS, isolated from littoral bottom sediments of the Arctic seas - biochemical and genomic analysis.</title>
        <authorList>
            <person name="Brioukhanov A.L."/>
        </authorList>
    </citation>
    <scope>NUCLEOTIDE SEQUENCE [LARGE SCALE GENOMIC DNA]</scope>
    <source>
        <strain evidence="4 5">WBS</strain>
    </source>
</reference>
<dbReference type="PANTHER" id="PTHR30303">
    <property type="entry name" value="HYDROGENASE ISOENZYMES FORMATION PROTEIN HYPE"/>
    <property type="match status" value="1"/>
</dbReference>
<feature type="domain" description="PurM-like N-terminal" evidence="2">
    <location>
        <begin position="33"/>
        <end position="138"/>
    </location>
</feature>
<keyword evidence="5" id="KW-1185">Reference proteome</keyword>
<comment type="caution">
    <text evidence="4">The sequence shown here is derived from an EMBL/GenBank/DDBJ whole genome shotgun (WGS) entry which is preliminary data.</text>
</comment>
<dbReference type="Gene3D" id="3.30.1330.10">
    <property type="entry name" value="PurM-like, N-terminal domain"/>
    <property type="match status" value="1"/>
</dbReference>
<dbReference type="SUPFAM" id="SSF55326">
    <property type="entry name" value="PurM N-terminal domain-like"/>
    <property type="match status" value="1"/>
</dbReference>
<dbReference type="Pfam" id="PF00586">
    <property type="entry name" value="AIRS"/>
    <property type="match status" value="1"/>
</dbReference>
<evidence type="ECO:0000313" key="4">
    <source>
        <dbReference type="EMBL" id="MDH8678944.1"/>
    </source>
</evidence>